<name>A0ABU8DX59_9ACTN</name>
<proteinExistence type="predicted"/>
<evidence type="ECO:0008006" key="3">
    <source>
        <dbReference type="Google" id="ProtNLM"/>
    </source>
</evidence>
<gene>
    <name evidence="1" type="ORF">TEK04_17025</name>
</gene>
<dbReference type="EMBL" id="JBAPLU010000020">
    <property type="protein sequence ID" value="MEI4273426.1"/>
    <property type="molecule type" value="Genomic_DNA"/>
</dbReference>
<organism evidence="1 2">
    <name type="scientific">Klenkia sesuvii</name>
    <dbReference type="NCBI Taxonomy" id="3103137"/>
    <lineage>
        <taxon>Bacteria</taxon>
        <taxon>Bacillati</taxon>
        <taxon>Actinomycetota</taxon>
        <taxon>Actinomycetes</taxon>
        <taxon>Geodermatophilales</taxon>
        <taxon>Geodermatophilaceae</taxon>
        <taxon>Klenkia</taxon>
    </lineage>
</organism>
<reference evidence="1 2" key="1">
    <citation type="submission" date="2024-03" db="EMBL/GenBank/DDBJ databases">
        <title>Draft genome sequence of Klenkia sp. LSe6-5.</title>
        <authorList>
            <person name="Duangmal K."/>
            <person name="Chantavorakit T."/>
        </authorList>
    </citation>
    <scope>NUCLEOTIDE SEQUENCE [LARGE SCALE GENOMIC DNA]</scope>
    <source>
        <strain evidence="1 2">LSe6-5</strain>
    </source>
</reference>
<comment type="caution">
    <text evidence="1">The sequence shown here is derived from an EMBL/GenBank/DDBJ whole genome shotgun (WGS) entry which is preliminary data.</text>
</comment>
<dbReference type="Gene3D" id="1.10.1070.20">
    <property type="match status" value="1"/>
</dbReference>
<evidence type="ECO:0000313" key="1">
    <source>
        <dbReference type="EMBL" id="MEI4273426.1"/>
    </source>
</evidence>
<evidence type="ECO:0000313" key="2">
    <source>
        <dbReference type="Proteomes" id="UP001361570"/>
    </source>
</evidence>
<accession>A0ABU8DX59</accession>
<protein>
    <recommendedName>
        <fullName evidence="3">HipA-like C-terminal domain-containing protein</fullName>
    </recommendedName>
</protein>
<dbReference type="RefSeq" id="WP_336405546.1">
    <property type="nucleotide sequence ID" value="NZ_JBAPLU010000020.1"/>
</dbReference>
<dbReference type="Proteomes" id="UP001361570">
    <property type="component" value="Unassembled WGS sequence"/>
</dbReference>
<sequence length="220" mass="24045">MPTVPEVDVTAWTPIQPEARGSGTNLWLDDPVGRRWLYKATRIPKGSTEPQGEDWAEKLAERLAGLIGLPCAEVALAYRADAVVREEGVVSRDLAGPGLDLQNGALLLDGIAGYLVFDAWIANLDRHEENWAVLQHRDRSLSLAPSYDHGAALGSSLTEDVRRRLGTDPAQLERFAGKAFGRKFDVENAVVGTPRMSDAARTFCTQLLAINQGRVLDVCR</sequence>
<keyword evidence="2" id="KW-1185">Reference proteome</keyword>